<organism evidence="1 2">
    <name type="scientific">Vallitalea maricola</name>
    <dbReference type="NCBI Taxonomy" id="3074433"/>
    <lineage>
        <taxon>Bacteria</taxon>
        <taxon>Bacillati</taxon>
        <taxon>Bacillota</taxon>
        <taxon>Clostridia</taxon>
        <taxon>Lachnospirales</taxon>
        <taxon>Vallitaleaceae</taxon>
        <taxon>Vallitalea</taxon>
    </lineage>
</organism>
<protein>
    <submittedName>
        <fullName evidence="1">Uncharacterized protein</fullName>
    </submittedName>
</protein>
<keyword evidence="2" id="KW-1185">Reference proteome</keyword>
<evidence type="ECO:0000313" key="1">
    <source>
        <dbReference type="EMBL" id="GMQ65129.1"/>
    </source>
</evidence>
<dbReference type="Proteomes" id="UP001374599">
    <property type="component" value="Unassembled WGS sequence"/>
</dbReference>
<proteinExistence type="predicted"/>
<comment type="caution">
    <text evidence="1">The sequence shown here is derived from an EMBL/GenBank/DDBJ whole genome shotgun (WGS) entry which is preliminary data.</text>
</comment>
<accession>A0ACB5URC9</accession>
<name>A0ACB5URC9_9FIRM</name>
<sequence length="98" mass="10874">MLITIGYIIISIGLIFMLIGFIGLFKYKNFYSRVLVSSVIDTASFITITIGIIFIKGFSFFSLKTVLILLLMLFLNPLATHTIARGAYTSGLRIGDDD</sequence>
<evidence type="ECO:0000313" key="2">
    <source>
        <dbReference type="Proteomes" id="UP001374599"/>
    </source>
</evidence>
<gene>
    <name evidence="1" type="ORF">AN2V17_43710</name>
</gene>
<dbReference type="EMBL" id="BTPU01000097">
    <property type="protein sequence ID" value="GMQ65129.1"/>
    <property type="molecule type" value="Genomic_DNA"/>
</dbReference>
<reference evidence="1" key="1">
    <citation type="submission" date="2023-09" db="EMBL/GenBank/DDBJ databases">
        <title>Vallitalea sediminicola and Vallitalea maricola sp. nov., anaerobic bacteria isolated from marine sediment.</title>
        <authorList>
            <person name="Hirano S."/>
            <person name="Maeda A."/>
            <person name="Terahara T."/>
            <person name="Mori K."/>
            <person name="Hamada M."/>
            <person name="Matsumoto R."/>
            <person name="Kobayashi T."/>
        </authorList>
    </citation>
    <scope>NUCLEOTIDE SEQUENCE</scope>
    <source>
        <strain evidence="1">AN17-2</strain>
    </source>
</reference>